<proteinExistence type="predicted"/>
<feature type="compositionally biased region" description="Low complexity" evidence="2">
    <location>
        <begin position="31"/>
        <end position="41"/>
    </location>
</feature>
<gene>
    <name evidence="4" type="primary">NCOR2</name>
</gene>
<sequence>MEISMRIDHGPVQTNTMSYPQRQPQNHRPNHSQASHAASAADIYKRSRSPLPATGRYPYPASPQLQPQPPPAATLNQVQVSQRYQAPPPAPTAVSAAAAPPLLSAGVYRDFRPNRISLLHPEYGPGRPRESAIQASVVCVDGLQGGGQQPLKKIRLQDKEGIQPLRIDTREQPGTYNPQVEAISPTFPDQLTQDDQAFRTTKDELIQQIGKVDREIAKAESQIAILKKKQAELEEIANKPSVKPVVEEDVPKHQSLPQVSQLIIRGNFSCRKDG</sequence>
<feature type="coiled-coil region" evidence="1">
    <location>
        <begin position="202"/>
        <end position="239"/>
    </location>
</feature>
<dbReference type="OrthoDB" id="10258692at2759"/>
<evidence type="ECO:0000313" key="4">
    <source>
        <dbReference type="EMBL" id="JAB64998.1"/>
    </source>
</evidence>
<evidence type="ECO:0000256" key="2">
    <source>
        <dbReference type="SAM" id="MobiDB-lite"/>
    </source>
</evidence>
<keyword evidence="4" id="KW-0675">Receptor</keyword>
<keyword evidence="1" id="KW-0175">Coiled coil</keyword>
<organism evidence="4">
    <name type="scientific">Anoplophora glabripennis</name>
    <name type="common">Asian longhorn beetle</name>
    <name type="synonym">Anoplophora nobilis</name>
    <dbReference type="NCBI Taxonomy" id="217634"/>
    <lineage>
        <taxon>Eukaryota</taxon>
        <taxon>Metazoa</taxon>
        <taxon>Ecdysozoa</taxon>
        <taxon>Arthropoda</taxon>
        <taxon>Hexapoda</taxon>
        <taxon>Insecta</taxon>
        <taxon>Pterygota</taxon>
        <taxon>Neoptera</taxon>
        <taxon>Endopterygota</taxon>
        <taxon>Coleoptera</taxon>
        <taxon>Polyphaga</taxon>
        <taxon>Cucujiformia</taxon>
        <taxon>Chrysomeloidea</taxon>
        <taxon>Cerambycidae</taxon>
        <taxon>Lamiinae</taxon>
        <taxon>Lamiini</taxon>
        <taxon>Anoplophora</taxon>
    </lineage>
</organism>
<dbReference type="EMBL" id="GALX01003468">
    <property type="protein sequence ID" value="JAB64998.1"/>
    <property type="molecule type" value="Transcribed_RNA"/>
</dbReference>
<feature type="compositionally biased region" description="Polar residues" evidence="2">
    <location>
        <begin position="12"/>
        <end position="27"/>
    </location>
</feature>
<evidence type="ECO:0000259" key="3">
    <source>
        <dbReference type="Pfam" id="PF15784"/>
    </source>
</evidence>
<reference evidence="4" key="1">
    <citation type="submission" date="2013-07" db="EMBL/GenBank/DDBJ databases">
        <title>Midgut Transcriptome Profiling of Anoplphora glabripennis, a Lignocellulose Degrading, Wood-Boring Cerambycid.</title>
        <authorList>
            <person name="Scully E.D."/>
            <person name="Hoover K."/>
            <person name="Carlson J.E."/>
            <person name="Tien M."/>
            <person name="Geib S.M."/>
        </authorList>
    </citation>
    <scope>NUCLEOTIDE SEQUENCE</scope>
</reference>
<name>V5GXF0_ANOGL</name>
<protein>
    <submittedName>
        <fullName evidence="4">Nuclear receptor corepressor 2</fullName>
    </submittedName>
</protein>
<dbReference type="Gene3D" id="1.20.5.430">
    <property type="match status" value="1"/>
</dbReference>
<dbReference type="AlphaFoldDB" id="V5GXF0"/>
<feature type="region of interest" description="Disordered" evidence="2">
    <location>
        <begin position="1"/>
        <end position="72"/>
    </location>
</feature>
<evidence type="ECO:0000256" key="1">
    <source>
        <dbReference type="SAM" id="Coils"/>
    </source>
</evidence>
<feature type="domain" description="N-CoR GPS2-interacting" evidence="3">
    <location>
        <begin position="176"/>
        <end position="258"/>
    </location>
</feature>
<accession>V5GXF0</accession>
<dbReference type="InterPro" id="IPR031557">
    <property type="entry name" value="N-CoR_GPS2_interact"/>
</dbReference>
<dbReference type="Pfam" id="PF15784">
    <property type="entry name" value="GPS2_interact"/>
    <property type="match status" value="1"/>
</dbReference>